<protein>
    <submittedName>
        <fullName evidence="2">Uncharacterized protein</fullName>
    </submittedName>
</protein>
<proteinExistence type="predicted"/>
<name>A0A4Y2ABA9_ARAVE</name>
<gene>
    <name evidence="2" type="ORF">AVEN_12767_1</name>
</gene>
<dbReference type="EMBL" id="BGPR01000011">
    <property type="protein sequence ID" value="GBL77133.1"/>
    <property type="molecule type" value="Genomic_DNA"/>
</dbReference>
<keyword evidence="3" id="KW-1185">Reference proteome</keyword>
<feature type="compositionally biased region" description="Basic and acidic residues" evidence="1">
    <location>
        <begin position="39"/>
        <end position="51"/>
    </location>
</feature>
<dbReference type="AlphaFoldDB" id="A0A4Y2ABA9"/>
<evidence type="ECO:0000313" key="2">
    <source>
        <dbReference type="EMBL" id="GBL77133.1"/>
    </source>
</evidence>
<feature type="compositionally biased region" description="Polar residues" evidence="1">
    <location>
        <begin position="7"/>
        <end position="18"/>
    </location>
</feature>
<accession>A0A4Y2ABA9</accession>
<organism evidence="2 3">
    <name type="scientific">Araneus ventricosus</name>
    <name type="common">Orbweaver spider</name>
    <name type="synonym">Epeira ventricosa</name>
    <dbReference type="NCBI Taxonomy" id="182803"/>
    <lineage>
        <taxon>Eukaryota</taxon>
        <taxon>Metazoa</taxon>
        <taxon>Ecdysozoa</taxon>
        <taxon>Arthropoda</taxon>
        <taxon>Chelicerata</taxon>
        <taxon>Arachnida</taxon>
        <taxon>Araneae</taxon>
        <taxon>Araneomorphae</taxon>
        <taxon>Entelegynae</taxon>
        <taxon>Araneoidea</taxon>
        <taxon>Araneidae</taxon>
        <taxon>Araneus</taxon>
    </lineage>
</organism>
<evidence type="ECO:0000256" key="1">
    <source>
        <dbReference type="SAM" id="MobiDB-lite"/>
    </source>
</evidence>
<dbReference type="Proteomes" id="UP000499080">
    <property type="component" value="Unassembled WGS sequence"/>
</dbReference>
<evidence type="ECO:0000313" key="3">
    <source>
        <dbReference type="Proteomes" id="UP000499080"/>
    </source>
</evidence>
<feature type="region of interest" description="Disordered" evidence="1">
    <location>
        <begin position="1"/>
        <end position="77"/>
    </location>
</feature>
<comment type="caution">
    <text evidence="2">The sequence shown here is derived from an EMBL/GenBank/DDBJ whole genome shotgun (WGS) entry which is preliminary data.</text>
</comment>
<reference evidence="2 3" key="1">
    <citation type="journal article" date="2019" name="Sci. Rep.">
        <title>Orb-weaving spider Araneus ventricosus genome elucidates the spidroin gene catalogue.</title>
        <authorList>
            <person name="Kono N."/>
            <person name="Nakamura H."/>
            <person name="Ohtoshi R."/>
            <person name="Moran D.A.P."/>
            <person name="Shinohara A."/>
            <person name="Yoshida Y."/>
            <person name="Fujiwara M."/>
            <person name="Mori M."/>
            <person name="Tomita M."/>
            <person name="Arakawa K."/>
        </authorList>
    </citation>
    <scope>NUCLEOTIDE SEQUENCE [LARGE SCALE GENOMIC DNA]</scope>
</reference>
<sequence length="93" mass="10318">MIRNDRIPTNSKSNTPCADSNLEPQVRVAARSKGLPRLRPRDEARKLEIRRVGGGIGGSKSGSKGERSLEPQMNEVPDFCDLNGWEKTILVQM</sequence>